<organism evidence="1 2">
    <name type="scientific">Enterococcus diestrammenae</name>
    <dbReference type="NCBI Taxonomy" id="1155073"/>
    <lineage>
        <taxon>Bacteria</taxon>
        <taxon>Bacillati</taxon>
        <taxon>Bacillota</taxon>
        <taxon>Bacilli</taxon>
        <taxon>Lactobacillales</taxon>
        <taxon>Enterococcaceae</taxon>
        <taxon>Enterococcus</taxon>
    </lineage>
</organism>
<dbReference type="Proteomes" id="UP001429357">
    <property type="component" value="Unassembled WGS sequence"/>
</dbReference>
<proteinExistence type="predicted"/>
<keyword evidence="2" id="KW-1185">Reference proteome</keyword>
<protein>
    <recommendedName>
        <fullName evidence="3">ArpU family transcriptional regulator</fullName>
    </recommendedName>
</protein>
<dbReference type="EMBL" id="MAEI02000001">
    <property type="protein sequence ID" value="MEO1780986.1"/>
    <property type="molecule type" value="Genomic_DNA"/>
</dbReference>
<reference evidence="1 2" key="2">
    <citation type="submission" date="2024-02" db="EMBL/GenBank/DDBJ databases">
        <title>The Genome Sequence of Enterococcus diestrammenae JM9A.</title>
        <authorList>
            <person name="Earl A."/>
            <person name="Manson A."/>
            <person name="Gilmore M."/>
            <person name="Sanders J."/>
            <person name="Shea T."/>
            <person name="Howe W."/>
            <person name="Livny J."/>
            <person name="Cuomo C."/>
            <person name="Neafsey D."/>
            <person name="Birren B."/>
        </authorList>
    </citation>
    <scope>NUCLEOTIDE SEQUENCE [LARGE SCALE GENOMIC DNA]</scope>
    <source>
        <strain evidence="1 2">JM9A</strain>
    </source>
</reference>
<evidence type="ECO:0000313" key="2">
    <source>
        <dbReference type="Proteomes" id="UP001429357"/>
    </source>
</evidence>
<dbReference type="RefSeq" id="WP_161870611.1">
    <property type="nucleotide sequence ID" value="NZ_MAEI02000001.1"/>
</dbReference>
<evidence type="ECO:0000313" key="1">
    <source>
        <dbReference type="EMBL" id="MEO1780986.1"/>
    </source>
</evidence>
<sequence>MVLFDVTKYEVPDPKNVDLDKTKYNVGVFMAAYLSARSRVGEPREPKITSSFSLVPPSFSTINQAQAEQMLIQKEEAEEEFWYLHSLFKKGYASIQHPFKPEIAERRKKIFYDRYISGIGVYIVAQRCHISEDLVSQESSTAIVQFASALELLQFR</sequence>
<dbReference type="InterPro" id="IPR006524">
    <property type="entry name" value="ArpU-like"/>
</dbReference>
<accession>A0ABV0F1E3</accession>
<evidence type="ECO:0008006" key="3">
    <source>
        <dbReference type="Google" id="ProtNLM"/>
    </source>
</evidence>
<dbReference type="NCBIfam" id="TIGR01637">
    <property type="entry name" value="phage_arpU"/>
    <property type="match status" value="1"/>
</dbReference>
<reference evidence="2" key="1">
    <citation type="submission" date="2016-06" db="EMBL/GenBank/DDBJ databases">
        <title>Four novel species of enterococci isolated from chicken manure.</title>
        <authorList>
            <person name="Van Tyne D."/>
        </authorList>
    </citation>
    <scope>NUCLEOTIDE SEQUENCE [LARGE SCALE GENOMIC DNA]</scope>
    <source>
        <strain evidence="2">JM9A</strain>
    </source>
</reference>
<gene>
    <name evidence="1" type="ORF">BAU18_000564</name>
</gene>
<name>A0ABV0F1E3_9ENTE</name>
<comment type="caution">
    <text evidence="1">The sequence shown here is derived from an EMBL/GenBank/DDBJ whole genome shotgun (WGS) entry which is preliminary data.</text>
</comment>